<dbReference type="EMBL" id="JBDFQZ010000008">
    <property type="protein sequence ID" value="KAK9697751.1"/>
    <property type="molecule type" value="Genomic_DNA"/>
</dbReference>
<protein>
    <recommendedName>
        <fullName evidence="4">Omega-hydroxypalmitate O-feruloyl transferase</fullName>
    </recommendedName>
</protein>
<dbReference type="Pfam" id="PF02458">
    <property type="entry name" value="Transferase"/>
    <property type="match status" value="1"/>
</dbReference>
<dbReference type="GO" id="GO:0016747">
    <property type="term" value="F:acyltransferase activity, transferring groups other than amino-acyl groups"/>
    <property type="evidence" value="ECO:0007669"/>
    <property type="project" value="TreeGrafter"/>
</dbReference>
<accession>A0AAW1J652</accession>
<proteinExistence type="inferred from homology"/>
<evidence type="ECO:0008006" key="4">
    <source>
        <dbReference type="Google" id="ProtNLM"/>
    </source>
</evidence>
<dbReference type="InterPro" id="IPR050317">
    <property type="entry name" value="Plant_Fungal_Acyltransferase"/>
</dbReference>
<gene>
    <name evidence="2" type="ORF">RND81_08G059000</name>
</gene>
<keyword evidence="3" id="KW-1185">Reference proteome</keyword>
<evidence type="ECO:0000313" key="2">
    <source>
        <dbReference type="EMBL" id="KAK9697751.1"/>
    </source>
</evidence>
<dbReference type="AlphaFoldDB" id="A0AAW1J652"/>
<evidence type="ECO:0000256" key="1">
    <source>
        <dbReference type="ARBA" id="ARBA00009861"/>
    </source>
</evidence>
<dbReference type="Gene3D" id="3.30.559.10">
    <property type="entry name" value="Chloramphenicol acetyltransferase-like domain"/>
    <property type="match status" value="2"/>
</dbReference>
<dbReference type="PANTHER" id="PTHR31642">
    <property type="entry name" value="TRICHOTHECENE 3-O-ACETYLTRANSFERASE"/>
    <property type="match status" value="1"/>
</dbReference>
<dbReference type="InterPro" id="IPR023213">
    <property type="entry name" value="CAT-like_dom_sf"/>
</dbReference>
<dbReference type="PANTHER" id="PTHR31642:SF50">
    <property type="entry name" value="F21B7.2"/>
    <property type="match status" value="1"/>
</dbReference>
<evidence type="ECO:0000313" key="3">
    <source>
        <dbReference type="Proteomes" id="UP001443914"/>
    </source>
</evidence>
<organism evidence="2 3">
    <name type="scientific">Saponaria officinalis</name>
    <name type="common">Common soapwort</name>
    <name type="synonym">Lychnis saponaria</name>
    <dbReference type="NCBI Taxonomy" id="3572"/>
    <lineage>
        <taxon>Eukaryota</taxon>
        <taxon>Viridiplantae</taxon>
        <taxon>Streptophyta</taxon>
        <taxon>Embryophyta</taxon>
        <taxon>Tracheophyta</taxon>
        <taxon>Spermatophyta</taxon>
        <taxon>Magnoliopsida</taxon>
        <taxon>eudicotyledons</taxon>
        <taxon>Gunneridae</taxon>
        <taxon>Pentapetalae</taxon>
        <taxon>Caryophyllales</taxon>
        <taxon>Caryophyllaceae</taxon>
        <taxon>Caryophylleae</taxon>
        <taxon>Saponaria</taxon>
    </lineage>
</organism>
<comment type="caution">
    <text evidence="2">The sequence shown here is derived from an EMBL/GenBank/DDBJ whole genome shotgun (WGS) entry which is preliminary data.</text>
</comment>
<dbReference type="Proteomes" id="UP001443914">
    <property type="component" value="Unassembled WGS sequence"/>
</dbReference>
<comment type="similarity">
    <text evidence="1">Belongs to the plant acyltransferase family.</text>
</comment>
<sequence>MASWVKDIQFPQLFIPITITNKAVVNPAGPIPVEDGDTLYLSNLDDVIGCRVLTPTVYFYNSDPSSSSRVMETLRDALSLVLVPYYPLSGRLRETENGKLEVFFGPNQGALIVEARSLMTLAELGDLSVPNPSWTSLVHYFPNEEPYRVTDVPLIIAQVTYFGCGGFSLGLRLCHCLCDGIGAMQFFSAWATMARLGTLSATPTPCWDREYFLPQNPPLIKFPHKEFMSVIDCSTLTKSLWEVKPIQKCYMVSKEFLDLVKSMSNLNNNREITFSTFDAMAAHIWRSWVKALDVSPKDYELRLTFTVNVRHMLKDRPLKEGFYGNAVSVACATSTVHDLIDKPLPNTTDLVHNARISVNEDYIRSVVDYIEVKRPKMLEFGGKLTITQWTRFLLYELADFGWGRPVYAGPIDLRPTPQVCVLLPEGGPDAHGVLVCICLPEAACRKFEEFFCLNNLR</sequence>
<name>A0AAW1J652_SAPOF</name>
<reference evidence="2" key="1">
    <citation type="submission" date="2024-03" db="EMBL/GenBank/DDBJ databases">
        <title>WGS assembly of Saponaria officinalis var. Norfolk2.</title>
        <authorList>
            <person name="Jenkins J."/>
            <person name="Shu S."/>
            <person name="Grimwood J."/>
            <person name="Barry K."/>
            <person name="Goodstein D."/>
            <person name="Schmutz J."/>
            <person name="Leebens-Mack J."/>
            <person name="Osbourn A."/>
        </authorList>
    </citation>
    <scope>NUCLEOTIDE SEQUENCE [LARGE SCALE GENOMIC DNA]</scope>
    <source>
        <strain evidence="2">JIC</strain>
    </source>
</reference>